<dbReference type="PANTHER" id="PTHR36154:SF1">
    <property type="entry name" value="DNA-BINDING TRANSCRIPTIONAL ACTIVATOR ALPA"/>
    <property type="match status" value="1"/>
</dbReference>
<dbReference type="InterPro" id="IPR009061">
    <property type="entry name" value="DNA-bd_dom_put_sf"/>
</dbReference>
<comment type="caution">
    <text evidence="1">The sequence shown here is derived from an EMBL/GenBank/DDBJ whole genome shotgun (WGS) entry which is preliminary data.</text>
</comment>
<accession>A0A2V4KSZ4</accession>
<dbReference type="AlphaFoldDB" id="A0A2V4KSZ4"/>
<protein>
    <submittedName>
        <fullName evidence="1">AlpA family transcriptional regulator</fullName>
    </submittedName>
</protein>
<evidence type="ECO:0000313" key="1">
    <source>
        <dbReference type="EMBL" id="PYC20242.1"/>
    </source>
</evidence>
<gene>
    <name evidence="1" type="ORF">DMO17_18770</name>
</gene>
<dbReference type="OrthoDB" id="8455288at2"/>
<dbReference type="EMBL" id="QJRX01000011">
    <property type="protein sequence ID" value="PYC20242.1"/>
    <property type="molecule type" value="Genomic_DNA"/>
</dbReference>
<dbReference type="Proteomes" id="UP000248146">
    <property type="component" value="Unassembled WGS sequence"/>
</dbReference>
<reference evidence="1 2" key="1">
    <citation type="submission" date="2018-06" db="EMBL/GenBank/DDBJ databases">
        <title>Pseudomonas diversity within urban Lake Michigan freshwaters.</title>
        <authorList>
            <person name="Batrich M."/>
            <person name="Hatzopoulos T."/>
            <person name="Putonti C."/>
        </authorList>
    </citation>
    <scope>NUCLEOTIDE SEQUENCE [LARGE SCALE GENOMIC DNA]</scope>
    <source>
        <strain evidence="1 2">MB-090714</strain>
    </source>
</reference>
<name>A0A2V4KSZ4_AQUAC</name>
<organism evidence="1 2">
    <name type="scientific">Aquipseudomonas alcaligenes</name>
    <name type="common">Pseudomonas alcaligenes</name>
    <dbReference type="NCBI Taxonomy" id="43263"/>
    <lineage>
        <taxon>Bacteria</taxon>
        <taxon>Pseudomonadati</taxon>
        <taxon>Pseudomonadota</taxon>
        <taxon>Gammaproteobacteria</taxon>
        <taxon>Pseudomonadales</taxon>
        <taxon>Pseudomonadaceae</taxon>
        <taxon>Aquipseudomonas</taxon>
    </lineage>
</organism>
<dbReference type="PANTHER" id="PTHR36154">
    <property type="entry name" value="DNA-BINDING TRANSCRIPTIONAL ACTIVATOR ALPA"/>
    <property type="match status" value="1"/>
</dbReference>
<proteinExistence type="predicted"/>
<dbReference type="Pfam" id="PF05930">
    <property type="entry name" value="Phage_AlpA"/>
    <property type="match status" value="1"/>
</dbReference>
<evidence type="ECO:0000313" key="2">
    <source>
        <dbReference type="Proteomes" id="UP000248146"/>
    </source>
</evidence>
<dbReference type="SUPFAM" id="SSF46955">
    <property type="entry name" value="Putative DNA-binding domain"/>
    <property type="match status" value="1"/>
</dbReference>
<dbReference type="InterPro" id="IPR010260">
    <property type="entry name" value="AlpA"/>
</dbReference>
<dbReference type="Gene3D" id="1.10.238.160">
    <property type="match status" value="1"/>
</dbReference>
<sequence>MRLIRLKEVMAMTGLARSTVYKAIQDGAFPAPVPLGAKAVAWVEAEILEWIQARVSARDRLAAH</sequence>
<dbReference type="InterPro" id="IPR052931">
    <property type="entry name" value="Prophage_regulatory_activator"/>
</dbReference>